<dbReference type="OMA" id="EWIDAYV"/>
<accession>A0A226DJK2</accession>
<evidence type="ECO:0000313" key="3">
    <source>
        <dbReference type="Proteomes" id="UP000198287"/>
    </source>
</evidence>
<protein>
    <submittedName>
        <fullName evidence="2">Uncharacterized protein</fullName>
    </submittedName>
</protein>
<keyword evidence="3" id="KW-1185">Reference proteome</keyword>
<sequence length="229" mass="26794">MALPMSRRPPAVEADKLEEEKLAIRFLKLDKYKIFMDSMIKWYTVMTKRNRAKLTPSKLRRKAIHVLYVLKYPCDRVPLDWIIKLREATGMKLYRRIKKQPDFSYLAGREIEVSVDPSNPEGKKKRFTFDSTGQPIEIFSSDDSSDSSDDEDAIIDLSDEVPPPDWLEAYARGEHRRRELTLAEGEDGKRILFYDYEPEYKDFDPKALPPQPAHDSTSFKWFSTAHKNK</sequence>
<evidence type="ECO:0000256" key="1">
    <source>
        <dbReference type="SAM" id="MobiDB-lite"/>
    </source>
</evidence>
<dbReference type="OrthoDB" id="10598230at2759"/>
<evidence type="ECO:0000313" key="2">
    <source>
        <dbReference type="EMBL" id="OXA45443.1"/>
    </source>
</evidence>
<comment type="caution">
    <text evidence="2">The sequence shown here is derived from an EMBL/GenBank/DDBJ whole genome shotgun (WGS) entry which is preliminary data.</text>
</comment>
<dbReference type="EMBL" id="LNIX01000017">
    <property type="protein sequence ID" value="OXA45443.1"/>
    <property type="molecule type" value="Genomic_DNA"/>
</dbReference>
<organism evidence="2 3">
    <name type="scientific">Folsomia candida</name>
    <name type="common">Springtail</name>
    <dbReference type="NCBI Taxonomy" id="158441"/>
    <lineage>
        <taxon>Eukaryota</taxon>
        <taxon>Metazoa</taxon>
        <taxon>Ecdysozoa</taxon>
        <taxon>Arthropoda</taxon>
        <taxon>Hexapoda</taxon>
        <taxon>Collembola</taxon>
        <taxon>Entomobryomorpha</taxon>
        <taxon>Isotomoidea</taxon>
        <taxon>Isotomidae</taxon>
        <taxon>Proisotominae</taxon>
        <taxon>Folsomia</taxon>
    </lineage>
</organism>
<proteinExistence type="predicted"/>
<name>A0A226DJK2_FOLCA</name>
<reference evidence="2 3" key="1">
    <citation type="submission" date="2015-12" db="EMBL/GenBank/DDBJ databases">
        <title>The genome of Folsomia candida.</title>
        <authorList>
            <person name="Faddeeva A."/>
            <person name="Derks M.F."/>
            <person name="Anvar Y."/>
            <person name="Smit S."/>
            <person name="Van Straalen N."/>
            <person name="Roelofs D."/>
        </authorList>
    </citation>
    <scope>NUCLEOTIDE SEQUENCE [LARGE SCALE GENOMIC DNA]</scope>
    <source>
        <strain evidence="2 3">VU population</strain>
        <tissue evidence="2">Whole body</tissue>
    </source>
</reference>
<gene>
    <name evidence="2" type="ORF">Fcan01_19447</name>
</gene>
<dbReference type="AlphaFoldDB" id="A0A226DJK2"/>
<dbReference type="Proteomes" id="UP000198287">
    <property type="component" value="Unassembled WGS sequence"/>
</dbReference>
<feature type="region of interest" description="Disordered" evidence="1">
    <location>
        <begin position="204"/>
        <end position="229"/>
    </location>
</feature>